<reference evidence="2 3" key="1">
    <citation type="submission" date="2013-02" db="EMBL/GenBank/DDBJ databases">
        <title>A novel strain isolated from Lonar lake, Maharashtra, India.</title>
        <authorList>
            <person name="Singh A."/>
        </authorList>
    </citation>
    <scope>NUCLEOTIDE SEQUENCE [LARGE SCALE GENOMIC DNA]</scope>
    <source>
        <strain evidence="2 3">AK24</strain>
    </source>
</reference>
<name>R7ZP01_9BACT</name>
<feature type="transmembrane region" description="Helical" evidence="1">
    <location>
        <begin position="90"/>
        <end position="111"/>
    </location>
</feature>
<dbReference type="Proteomes" id="UP000013909">
    <property type="component" value="Unassembled WGS sequence"/>
</dbReference>
<feature type="transmembrane region" description="Helical" evidence="1">
    <location>
        <begin position="17"/>
        <end position="38"/>
    </location>
</feature>
<dbReference type="PATRIC" id="fig|1288963.3.peg.3772"/>
<feature type="transmembrane region" description="Helical" evidence="1">
    <location>
        <begin position="123"/>
        <end position="147"/>
    </location>
</feature>
<sequence>MLLSIVSKKRLLRATRWIILNFSLYLFSIFLYFIYYFPKPKANKMDEIQIYASATVAILGIAYPILLQVISRLDEKYDSDYIVELFEGEWIRKLFIFSLFSSLFSIFLWTLKRPPLILRDYLIVQNSAAIMVIFTTILLIIVFFGFVNKVIEYYTPQKIVRYFIKKHNRWLKNEQPLEDLKYFKALSSIFLISIRRHQTNISKTLSDFFYGEFRKVREKSKNQLVEYPQQFYDLVYTSIEEIVLTKERRNRTLEYRLGNGVWLIGETEVQISEKTYLWLWLNLRLAVQNNHDDMVFAHWENADKYFSYYLRQKESVNKLATSSTTFIKPSNQDEVKKRESERERFIEFHYALGGLLSFSKRFYCIRRMFEYTNQIPPKYVLLPDSMNEIFQFFFKINNDINREFEWISNKYPFPNLSGLRADGIVKKWISSYMAILFLRQYTLLSLFTYSRPLDFPDLPPTQGEKKSWIEGLNFFKGLVVDLLGNSEILESLGFGFLTERWCEENDKLYPLEFLDRLKEQLEAKYEQGSLTISVDSEKEKQFFDSSKRSIETAIVSAMRINNNSPVEGEVDIRYVIGERMLQNKDPFSKNPEASHLNFDSFLSEAISRKIIDGLGSTFILKLAKTYLMPPENLFKAIDALKVNKEEFVIVNFGLRISYYRDHLNIRELTETSYKEIPIINFSGSRSVNRTLFVLKKAHLPKITPLTIDPEVEEKYLLKPISGQFNVKGSIIDLHQKADIREEFTGKEKSDEELKRSVLVSIYLSLEIKWKKEARVVEIAERSPWEEQGIAHDIKDVVIFGQIT</sequence>
<evidence type="ECO:0000256" key="1">
    <source>
        <dbReference type="SAM" id="Phobius"/>
    </source>
</evidence>
<dbReference type="AlphaFoldDB" id="R7ZP01"/>
<dbReference type="EMBL" id="AQHR01000097">
    <property type="protein sequence ID" value="EON75749.1"/>
    <property type="molecule type" value="Genomic_DNA"/>
</dbReference>
<organism evidence="2 3">
    <name type="scientific">Lunatimonas lonarensis</name>
    <dbReference type="NCBI Taxonomy" id="1232681"/>
    <lineage>
        <taxon>Bacteria</taxon>
        <taxon>Pseudomonadati</taxon>
        <taxon>Bacteroidota</taxon>
        <taxon>Cytophagia</taxon>
        <taxon>Cytophagales</taxon>
        <taxon>Cyclobacteriaceae</taxon>
    </lineage>
</organism>
<protein>
    <submittedName>
        <fullName evidence="2">Uncharacterized protein</fullName>
    </submittedName>
</protein>
<gene>
    <name evidence="2" type="ORF">ADIS_3781</name>
</gene>
<evidence type="ECO:0000313" key="3">
    <source>
        <dbReference type="Proteomes" id="UP000013909"/>
    </source>
</evidence>
<feature type="transmembrane region" description="Helical" evidence="1">
    <location>
        <begin position="50"/>
        <end position="70"/>
    </location>
</feature>
<keyword evidence="1" id="KW-0812">Transmembrane</keyword>
<comment type="caution">
    <text evidence="2">The sequence shown here is derived from an EMBL/GenBank/DDBJ whole genome shotgun (WGS) entry which is preliminary data.</text>
</comment>
<keyword evidence="3" id="KW-1185">Reference proteome</keyword>
<keyword evidence="1" id="KW-0472">Membrane</keyword>
<proteinExistence type="predicted"/>
<evidence type="ECO:0000313" key="2">
    <source>
        <dbReference type="EMBL" id="EON75749.1"/>
    </source>
</evidence>
<keyword evidence="1" id="KW-1133">Transmembrane helix</keyword>
<accession>R7ZP01</accession>